<evidence type="ECO:0000256" key="1">
    <source>
        <dbReference type="ARBA" id="ARBA00001927"/>
    </source>
</evidence>
<dbReference type="SUPFAM" id="SSF54862">
    <property type="entry name" value="4Fe-4S ferredoxins"/>
    <property type="match status" value="1"/>
</dbReference>
<comment type="caution">
    <text evidence="8">The sequence shown here is derived from an EMBL/GenBank/DDBJ whole genome shotgun (WGS) entry which is preliminary data.</text>
</comment>
<dbReference type="InterPro" id="IPR051269">
    <property type="entry name" value="Fe-S_cluster_ET"/>
</dbReference>
<evidence type="ECO:0000256" key="3">
    <source>
        <dbReference type="ARBA" id="ARBA00022723"/>
    </source>
</evidence>
<dbReference type="Pfam" id="PF13459">
    <property type="entry name" value="Fer4_15"/>
    <property type="match status" value="1"/>
</dbReference>
<keyword evidence="3" id="KW-0479">Metal-binding</keyword>
<evidence type="ECO:0000256" key="6">
    <source>
        <dbReference type="ARBA" id="ARBA00023014"/>
    </source>
</evidence>
<evidence type="ECO:0000256" key="5">
    <source>
        <dbReference type="ARBA" id="ARBA00023004"/>
    </source>
</evidence>
<dbReference type="PANTHER" id="PTHR36923:SF3">
    <property type="entry name" value="FERREDOXIN"/>
    <property type="match status" value="1"/>
</dbReference>
<evidence type="ECO:0000256" key="7">
    <source>
        <dbReference type="ARBA" id="ARBA00023291"/>
    </source>
</evidence>
<name>A0A931N6M2_9NOCA</name>
<evidence type="ECO:0000256" key="2">
    <source>
        <dbReference type="ARBA" id="ARBA00022448"/>
    </source>
</evidence>
<dbReference type="RefSeq" id="WP_196153418.1">
    <property type="nucleotide sequence ID" value="NZ_JADMLG010000021.1"/>
</dbReference>
<comment type="cofactor">
    <cofactor evidence="1">
        <name>[3Fe-4S] cluster</name>
        <dbReference type="ChEBI" id="CHEBI:21137"/>
    </cofactor>
</comment>
<keyword evidence="9" id="KW-1185">Reference proteome</keyword>
<evidence type="ECO:0000313" key="9">
    <source>
        <dbReference type="Proteomes" id="UP000655751"/>
    </source>
</evidence>
<evidence type="ECO:0000256" key="4">
    <source>
        <dbReference type="ARBA" id="ARBA00022982"/>
    </source>
</evidence>
<dbReference type="GO" id="GO:0051538">
    <property type="term" value="F:3 iron, 4 sulfur cluster binding"/>
    <property type="evidence" value="ECO:0007669"/>
    <property type="project" value="UniProtKB-KW"/>
</dbReference>
<organism evidence="8 9">
    <name type="scientific">Nocardia bovistercoris</name>
    <dbReference type="NCBI Taxonomy" id="2785916"/>
    <lineage>
        <taxon>Bacteria</taxon>
        <taxon>Bacillati</taxon>
        <taxon>Actinomycetota</taxon>
        <taxon>Actinomycetes</taxon>
        <taxon>Mycobacteriales</taxon>
        <taxon>Nocardiaceae</taxon>
        <taxon>Nocardia</taxon>
    </lineage>
</organism>
<dbReference type="Proteomes" id="UP000655751">
    <property type="component" value="Unassembled WGS sequence"/>
</dbReference>
<gene>
    <name evidence="8" type="ORF">IT779_33055</name>
</gene>
<keyword evidence="7" id="KW-0003">3Fe-4S</keyword>
<dbReference type="Gene3D" id="3.30.70.20">
    <property type="match status" value="1"/>
</dbReference>
<proteinExistence type="predicted"/>
<evidence type="ECO:0000313" key="8">
    <source>
        <dbReference type="EMBL" id="MBH0781114.1"/>
    </source>
</evidence>
<reference evidence="8" key="1">
    <citation type="submission" date="2020-11" db="EMBL/GenBank/DDBJ databases">
        <title>Nocardia NEAU-351.nov., a novel actinomycete isolated from the cow dung.</title>
        <authorList>
            <person name="Zhang X."/>
        </authorList>
    </citation>
    <scope>NUCLEOTIDE SEQUENCE</scope>
    <source>
        <strain evidence="8">NEAU-351</strain>
    </source>
</reference>
<keyword evidence="5" id="KW-0408">Iron</keyword>
<keyword evidence="2" id="KW-0813">Transport</keyword>
<accession>A0A931N6M2</accession>
<protein>
    <submittedName>
        <fullName evidence="8">Ferredoxin</fullName>
    </submittedName>
</protein>
<dbReference type="EMBL" id="JADMLG010000021">
    <property type="protein sequence ID" value="MBH0781114.1"/>
    <property type="molecule type" value="Genomic_DNA"/>
</dbReference>
<sequence length="63" mass="6898">MKVEVDLKICEANAICMGILPEVFDLDDDDRLHILNPDVTADNESAVRDAVAQCPRAALTITE</sequence>
<dbReference type="PANTHER" id="PTHR36923">
    <property type="entry name" value="FERREDOXIN"/>
    <property type="match status" value="1"/>
</dbReference>
<dbReference type="GO" id="GO:0046872">
    <property type="term" value="F:metal ion binding"/>
    <property type="evidence" value="ECO:0007669"/>
    <property type="project" value="UniProtKB-KW"/>
</dbReference>
<keyword evidence="4" id="KW-0249">Electron transport</keyword>
<keyword evidence="6" id="KW-0411">Iron-sulfur</keyword>
<dbReference type="AlphaFoldDB" id="A0A931N6M2"/>